<accession>A0ABQ9GXD9</accession>
<dbReference type="PROSITE" id="PS50088">
    <property type="entry name" value="ANK_REPEAT"/>
    <property type="match status" value="2"/>
</dbReference>
<sequence>MCGAGTLCGCYSLGIWFQVEEFVRNRDWRQLKPKLLPLLDDSSVVYDQVRHIDVLPMYIIGQHNYNELASLLLCAGMPVDALDNRSHTMLHGAAGGGELQLTKMLLDLGAYVNVKNSKGYTPIMKAAYYNHLEVVKVLLQAGADTRAKNNERLTALDLARKNRAREVEEYLGQFPH</sequence>
<feature type="repeat" description="ANK" evidence="3">
    <location>
        <begin position="85"/>
        <end position="117"/>
    </location>
</feature>
<dbReference type="SMART" id="SM00248">
    <property type="entry name" value="ANK"/>
    <property type="match status" value="2"/>
</dbReference>
<dbReference type="PANTHER" id="PTHR24171">
    <property type="entry name" value="ANKYRIN REPEAT DOMAIN-CONTAINING PROTEIN 39-RELATED"/>
    <property type="match status" value="1"/>
</dbReference>
<evidence type="ECO:0000256" key="2">
    <source>
        <dbReference type="ARBA" id="ARBA00023043"/>
    </source>
</evidence>
<evidence type="ECO:0000256" key="3">
    <source>
        <dbReference type="PROSITE-ProRule" id="PRU00023"/>
    </source>
</evidence>
<feature type="repeat" description="ANK" evidence="3">
    <location>
        <begin position="118"/>
        <end position="150"/>
    </location>
</feature>
<proteinExistence type="predicted"/>
<evidence type="ECO:0000256" key="1">
    <source>
        <dbReference type="ARBA" id="ARBA00022737"/>
    </source>
</evidence>
<dbReference type="Pfam" id="PF12796">
    <property type="entry name" value="Ank_2"/>
    <property type="match status" value="1"/>
</dbReference>
<gene>
    <name evidence="4" type="ORF">PR048_021132</name>
</gene>
<dbReference type="InterPro" id="IPR002110">
    <property type="entry name" value="Ankyrin_rpt"/>
</dbReference>
<evidence type="ECO:0000313" key="4">
    <source>
        <dbReference type="EMBL" id="KAJ8876685.1"/>
    </source>
</evidence>
<dbReference type="PROSITE" id="PS50297">
    <property type="entry name" value="ANK_REP_REGION"/>
    <property type="match status" value="2"/>
</dbReference>
<dbReference type="PANTHER" id="PTHR24171:SF10">
    <property type="entry name" value="ANKYRIN REPEAT DOMAIN-CONTAINING PROTEIN 29-LIKE"/>
    <property type="match status" value="1"/>
</dbReference>
<evidence type="ECO:0000313" key="5">
    <source>
        <dbReference type="Proteomes" id="UP001159363"/>
    </source>
</evidence>
<dbReference type="EMBL" id="JARBHB010000008">
    <property type="protein sequence ID" value="KAJ8876685.1"/>
    <property type="molecule type" value="Genomic_DNA"/>
</dbReference>
<dbReference type="SUPFAM" id="SSF48403">
    <property type="entry name" value="Ankyrin repeat"/>
    <property type="match status" value="1"/>
</dbReference>
<protein>
    <recommendedName>
        <fullName evidence="6">Ankyrin repeat domain-containing protein</fullName>
    </recommendedName>
</protein>
<dbReference type="Proteomes" id="UP001159363">
    <property type="component" value="Chromosome 7"/>
</dbReference>
<keyword evidence="1" id="KW-0677">Repeat</keyword>
<comment type="caution">
    <text evidence="4">The sequence shown here is derived from an EMBL/GenBank/DDBJ whole genome shotgun (WGS) entry which is preliminary data.</text>
</comment>
<keyword evidence="2 3" id="KW-0040">ANK repeat</keyword>
<dbReference type="InterPro" id="IPR036770">
    <property type="entry name" value="Ankyrin_rpt-contain_sf"/>
</dbReference>
<evidence type="ECO:0008006" key="6">
    <source>
        <dbReference type="Google" id="ProtNLM"/>
    </source>
</evidence>
<organism evidence="4 5">
    <name type="scientific">Dryococelus australis</name>
    <dbReference type="NCBI Taxonomy" id="614101"/>
    <lineage>
        <taxon>Eukaryota</taxon>
        <taxon>Metazoa</taxon>
        <taxon>Ecdysozoa</taxon>
        <taxon>Arthropoda</taxon>
        <taxon>Hexapoda</taxon>
        <taxon>Insecta</taxon>
        <taxon>Pterygota</taxon>
        <taxon>Neoptera</taxon>
        <taxon>Polyneoptera</taxon>
        <taxon>Phasmatodea</taxon>
        <taxon>Verophasmatodea</taxon>
        <taxon>Anareolatae</taxon>
        <taxon>Phasmatidae</taxon>
        <taxon>Eurycanthinae</taxon>
        <taxon>Dryococelus</taxon>
    </lineage>
</organism>
<dbReference type="Gene3D" id="1.25.40.20">
    <property type="entry name" value="Ankyrin repeat-containing domain"/>
    <property type="match status" value="2"/>
</dbReference>
<name>A0ABQ9GXD9_9NEOP</name>
<dbReference type="PRINTS" id="PR01415">
    <property type="entry name" value="ANKYRIN"/>
</dbReference>
<keyword evidence="5" id="KW-1185">Reference proteome</keyword>
<reference evidence="4 5" key="1">
    <citation type="submission" date="2023-02" db="EMBL/GenBank/DDBJ databases">
        <title>LHISI_Scaffold_Assembly.</title>
        <authorList>
            <person name="Stuart O.P."/>
            <person name="Cleave R."/>
            <person name="Magrath M.J.L."/>
            <person name="Mikheyev A.S."/>
        </authorList>
    </citation>
    <scope>NUCLEOTIDE SEQUENCE [LARGE SCALE GENOMIC DNA]</scope>
    <source>
        <strain evidence="4">Daus_M_001</strain>
        <tissue evidence="4">Leg muscle</tissue>
    </source>
</reference>